<evidence type="ECO:0000313" key="3">
    <source>
        <dbReference type="WBParaSite" id="Hba_02264"/>
    </source>
</evidence>
<dbReference type="PROSITE" id="PS00018">
    <property type="entry name" value="EF_HAND_1"/>
    <property type="match status" value="1"/>
</dbReference>
<dbReference type="InterPro" id="IPR006615">
    <property type="entry name" value="Pept_C19_DUSP"/>
</dbReference>
<organism evidence="2 3">
    <name type="scientific">Heterorhabditis bacteriophora</name>
    <name type="common">Entomopathogenic nematode worm</name>
    <dbReference type="NCBI Taxonomy" id="37862"/>
    <lineage>
        <taxon>Eukaryota</taxon>
        <taxon>Metazoa</taxon>
        <taxon>Ecdysozoa</taxon>
        <taxon>Nematoda</taxon>
        <taxon>Chromadorea</taxon>
        <taxon>Rhabditida</taxon>
        <taxon>Rhabditina</taxon>
        <taxon>Rhabditomorpha</taxon>
        <taxon>Strongyloidea</taxon>
        <taxon>Heterorhabditidae</taxon>
        <taxon>Heterorhabditis</taxon>
    </lineage>
</organism>
<dbReference type="SUPFAM" id="SSF143791">
    <property type="entry name" value="DUSP-like"/>
    <property type="match status" value="1"/>
</dbReference>
<dbReference type="Proteomes" id="UP000095283">
    <property type="component" value="Unplaced"/>
</dbReference>
<dbReference type="WBParaSite" id="Hba_02264">
    <property type="protein sequence ID" value="Hba_02264"/>
    <property type="gene ID" value="Hba_02264"/>
</dbReference>
<evidence type="ECO:0000259" key="1">
    <source>
        <dbReference type="PROSITE" id="PS51283"/>
    </source>
</evidence>
<feature type="domain" description="DUSP" evidence="1">
    <location>
        <begin position="200"/>
        <end position="315"/>
    </location>
</feature>
<evidence type="ECO:0000313" key="2">
    <source>
        <dbReference type="Proteomes" id="UP000095283"/>
    </source>
</evidence>
<keyword evidence="2" id="KW-1185">Reference proteome</keyword>
<dbReference type="GO" id="GO:0004843">
    <property type="term" value="F:cysteine-type deubiquitinase activity"/>
    <property type="evidence" value="ECO:0007669"/>
    <property type="project" value="InterPro"/>
</dbReference>
<proteinExistence type="predicted"/>
<dbReference type="InterPro" id="IPR018247">
    <property type="entry name" value="EF_Hand_1_Ca_BS"/>
</dbReference>
<reference evidence="3" key="1">
    <citation type="submission" date="2016-11" db="UniProtKB">
        <authorList>
            <consortium name="WormBaseParasite"/>
        </authorList>
    </citation>
    <scope>IDENTIFICATION</scope>
</reference>
<sequence>MGNTLGSSSTIPIISLDDARAHIFLIIFSSVMYFNFIEEYTEFSSWGLRPPLLTIPVNDSYISFYEVMSYVTHLSVDEVMELEKVFATISDRSVCKLSKSRWEAALSGCFPDKFVGHNIAYLVLAKLWDEDCDNMLSDLELQKMYDDLNVLLKDRTVVKSSGEKAAPVDFATWANANEYVKEYYAMAVEIGHICLGLRPEAYKVEFALVSSFERRSRDLPLPEWNIVSSSWHKEWAEMAAEGKMPPPVNNSGIRGIKADDGWSGKVACISAESANLRLNVSRKEFIAVPPTLWRAWLRWHGSALSVDGQFTRKRLSGEFFDNGQDALELYPLDILLLGHDKKK</sequence>
<accession>A0A1I7WC26</accession>
<name>A0A1I7WC26_HETBA</name>
<protein>
    <submittedName>
        <fullName evidence="3">DUSP domain-containing protein</fullName>
    </submittedName>
</protein>
<dbReference type="AlphaFoldDB" id="A0A1I7WC26"/>
<dbReference type="InterPro" id="IPR035927">
    <property type="entry name" value="DUSP-like_sf"/>
</dbReference>
<dbReference type="Gene3D" id="3.30.2230.10">
    <property type="entry name" value="DUSP-like"/>
    <property type="match status" value="1"/>
</dbReference>
<dbReference type="PROSITE" id="PS51283">
    <property type="entry name" value="DUSP"/>
    <property type="match status" value="1"/>
</dbReference>
<dbReference type="SMART" id="SM00695">
    <property type="entry name" value="DUSP"/>
    <property type="match status" value="1"/>
</dbReference>